<accession>A0A1G8J9B6</accession>
<name>A0A1G8J9B6_9ACTN</name>
<organism evidence="2 3">
    <name type="scientific">Sinosporangium album</name>
    <dbReference type="NCBI Taxonomy" id="504805"/>
    <lineage>
        <taxon>Bacteria</taxon>
        <taxon>Bacillati</taxon>
        <taxon>Actinomycetota</taxon>
        <taxon>Actinomycetes</taxon>
        <taxon>Streptosporangiales</taxon>
        <taxon>Streptosporangiaceae</taxon>
        <taxon>Sinosporangium</taxon>
    </lineage>
</organism>
<proteinExistence type="predicted"/>
<evidence type="ECO:0000313" key="2">
    <source>
        <dbReference type="EMBL" id="SDI27825.1"/>
    </source>
</evidence>
<sequence>MEKVAPPWAVSLFGEEDADRIAEAVIMSLLATENAMLNTHAQAESTLQFAAAGARMTNQFDQLVKHVNALEIPNTHIVERLRVWYKLVVVHNVLLFPYRDDTKERAKPGARWPKKVTHIVKELFTFSPASSWEAPTLDGMEDNEKIEVREALARLAPTPQLVLIPYVMNLSGVQQAWWGQAALLTDSGELEWVGEPASLLPAGKAKSTDASNQSANFDTGDLPEAEIRLRPEADRKRNVPPITERESAEADTTENNEG</sequence>
<dbReference type="EMBL" id="FNCN01000042">
    <property type="protein sequence ID" value="SDI27825.1"/>
    <property type="molecule type" value="Genomic_DNA"/>
</dbReference>
<gene>
    <name evidence="2" type="ORF">SAMN05421505_1426</name>
</gene>
<reference evidence="2 3" key="1">
    <citation type="submission" date="2016-10" db="EMBL/GenBank/DDBJ databases">
        <authorList>
            <person name="de Groot N.N."/>
        </authorList>
    </citation>
    <scope>NUCLEOTIDE SEQUENCE [LARGE SCALE GENOMIC DNA]</scope>
    <source>
        <strain evidence="2 3">CPCC 201354</strain>
    </source>
</reference>
<dbReference type="AlphaFoldDB" id="A0A1G8J9B6"/>
<keyword evidence="3" id="KW-1185">Reference proteome</keyword>
<evidence type="ECO:0000256" key="1">
    <source>
        <dbReference type="SAM" id="MobiDB-lite"/>
    </source>
</evidence>
<dbReference type="RefSeq" id="WP_143020470.1">
    <property type="nucleotide sequence ID" value="NZ_FNCN01000042.1"/>
</dbReference>
<evidence type="ECO:0000313" key="3">
    <source>
        <dbReference type="Proteomes" id="UP000198923"/>
    </source>
</evidence>
<feature type="region of interest" description="Disordered" evidence="1">
    <location>
        <begin position="201"/>
        <end position="258"/>
    </location>
</feature>
<protein>
    <submittedName>
        <fullName evidence="2">Uncharacterized protein</fullName>
    </submittedName>
</protein>
<dbReference type="OrthoDB" id="3518035at2"/>
<feature type="compositionally biased region" description="Basic and acidic residues" evidence="1">
    <location>
        <begin position="225"/>
        <end position="248"/>
    </location>
</feature>
<feature type="compositionally biased region" description="Acidic residues" evidence="1">
    <location>
        <begin position="249"/>
        <end position="258"/>
    </location>
</feature>
<dbReference type="STRING" id="504805.SAMN05421505_1426"/>
<feature type="compositionally biased region" description="Polar residues" evidence="1">
    <location>
        <begin position="208"/>
        <end position="217"/>
    </location>
</feature>
<dbReference type="Proteomes" id="UP000198923">
    <property type="component" value="Unassembled WGS sequence"/>
</dbReference>